<accession>A0A831VSZ4</accession>
<gene>
    <name evidence="2" type="ORF">ENH87_17120</name>
</gene>
<organism evidence="2">
    <name type="scientific">Pricia antarctica</name>
    <dbReference type="NCBI Taxonomy" id="641691"/>
    <lineage>
        <taxon>Bacteria</taxon>
        <taxon>Pseudomonadati</taxon>
        <taxon>Bacteroidota</taxon>
        <taxon>Flavobacteriia</taxon>
        <taxon>Flavobacteriales</taxon>
        <taxon>Flavobacteriaceae</taxon>
        <taxon>Pricia</taxon>
    </lineage>
</organism>
<name>A0A831VSZ4_9FLAO</name>
<dbReference type="SUPFAM" id="SSF74653">
    <property type="entry name" value="TolA/TonB C-terminal domain"/>
    <property type="match status" value="1"/>
</dbReference>
<dbReference type="Pfam" id="PF03544">
    <property type="entry name" value="TonB_C"/>
    <property type="match status" value="1"/>
</dbReference>
<reference evidence="2" key="1">
    <citation type="journal article" date="2020" name="mSystems">
        <title>Genome- and Community-Level Interaction Insights into Carbon Utilization and Element Cycling Functions of Hydrothermarchaeota in Hydrothermal Sediment.</title>
        <authorList>
            <person name="Zhou Z."/>
            <person name="Liu Y."/>
            <person name="Xu W."/>
            <person name="Pan J."/>
            <person name="Luo Z.H."/>
            <person name="Li M."/>
        </authorList>
    </citation>
    <scope>NUCLEOTIDE SEQUENCE [LARGE SCALE GENOMIC DNA]</scope>
    <source>
        <strain evidence="2">HyVt-345</strain>
    </source>
</reference>
<proteinExistence type="predicted"/>
<sequence>MEGRVNVGFTINPEGHIVSIQTRGNPILEKEAQRIIALLPRMVPGKHHDQNVSVPFFGRYNSACNF</sequence>
<feature type="domain" description="TonB C-terminal" evidence="1">
    <location>
        <begin position="1"/>
        <end position="55"/>
    </location>
</feature>
<dbReference type="InterPro" id="IPR037682">
    <property type="entry name" value="TonB_C"/>
</dbReference>
<dbReference type="EMBL" id="DRGL01000063">
    <property type="protein sequence ID" value="HEA22622.1"/>
    <property type="molecule type" value="Genomic_DNA"/>
</dbReference>
<evidence type="ECO:0000259" key="1">
    <source>
        <dbReference type="Pfam" id="PF03544"/>
    </source>
</evidence>
<evidence type="ECO:0000313" key="2">
    <source>
        <dbReference type="EMBL" id="HEA22622.1"/>
    </source>
</evidence>
<dbReference type="Proteomes" id="UP000886191">
    <property type="component" value="Unassembled WGS sequence"/>
</dbReference>
<protein>
    <recommendedName>
        <fullName evidence="1">TonB C-terminal domain-containing protein</fullName>
    </recommendedName>
</protein>
<dbReference type="GO" id="GO:0055085">
    <property type="term" value="P:transmembrane transport"/>
    <property type="evidence" value="ECO:0007669"/>
    <property type="project" value="InterPro"/>
</dbReference>
<comment type="caution">
    <text evidence="2">The sequence shown here is derived from an EMBL/GenBank/DDBJ whole genome shotgun (WGS) entry which is preliminary data.</text>
</comment>
<dbReference type="Gene3D" id="3.30.1150.10">
    <property type="match status" value="1"/>
</dbReference>
<dbReference type="AlphaFoldDB" id="A0A831VSZ4"/>